<dbReference type="InterPro" id="IPR053982">
    <property type="entry name" value="Gp44/GpP-like_C"/>
</dbReference>
<dbReference type="InterPro" id="IPR026276">
    <property type="entry name" value="Baseplate_GpP"/>
</dbReference>
<evidence type="ECO:0000256" key="1">
    <source>
        <dbReference type="SAM" id="MobiDB-lite"/>
    </source>
</evidence>
<dbReference type="PIRSF" id="PIRSF004440">
    <property type="entry name" value="GpP"/>
    <property type="match status" value="1"/>
</dbReference>
<dbReference type="Proteomes" id="UP000464751">
    <property type="component" value="Chromosome"/>
</dbReference>
<dbReference type="Pfam" id="PF21929">
    <property type="entry name" value="GpP_4th"/>
    <property type="match status" value="1"/>
</dbReference>
<keyword evidence="5" id="KW-1185">Reference proteome</keyword>
<feature type="region of interest" description="Disordered" evidence="1">
    <location>
        <begin position="342"/>
        <end position="377"/>
    </location>
</feature>
<gene>
    <name evidence="4" type="ORF">G3A50_14280</name>
</gene>
<reference evidence="4 5" key="1">
    <citation type="submission" date="2020-02" db="EMBL/GenBank/DDBJ databases">
        <authorList>
            <person name="Li G."/>
        </authorList>
    </citation>
    <scope>NUCLEOTIDE SEQUENCE [LARGE SCALE GENOMIC DNA]</scope>
    <source>
        <strain evidence="4 5">DSM 102029</strain>
    </source>
</reference>
<proteinExistence type="predicted"/>
<sequence>MQDMTGVFRFELRDALSSANTLIFATLAGYKDRVRLGVTAEIKLDGETIMKGWVDTVAPHLRDGEASVSISGSDKARDLIDGAATVDGPSEYRGKTVDAIIGEIVKPYGLSVRAEVDVGAQLDRFTIDGGETAMSAIEKALRQRGILATSDGVDTIVLTRTGAKRAPAPLVLPGNVVSSSGEFTIEGRHSEYRVKGQAEKAAGKRRSTLRLDATAAPLDSDPADWIADQEATEGAGVEIEGKAVDPEMKRYRPLVTLGRTQLTAEGAQTQAEWMARTARGSSERLEYEVKDYRAGDEQRLWRVNELVPVDDRFQGVNRDMLIAGVVMVYSQDDGGLTRLRVTSPEAYDTEPEGARRSNHARQGKAAAKPLDSTAYAL</sequence>
<evidence type="ECO:0000259" key="2">
    <source>
        <dbReference type="Pfam" id="PF21929"/>
    </source>
</evidence>
<evidence type="ECO:0000259" key="3">
    <source>
        <dbReference type="Pfam" id="PF22255"/>
    </source>
</evidence>
<dbReference type="Gene3D" id="3.30.1920.10">
    <property type="entry name" value="Baseplate protein-like domains - 2 layer sandwich fold"/>
    <property type="match status" value="1"/>
</dbReference>
<feature type="domain" description="Baseplate hub protein gp44/GpP-like second" evidence="3">
    <location>
        <begin position="76"/>
        <end position="160"/>
    </location>
</feature>
<dbReference type="Pfam" id="PF22255">
    <property type="entry name" value="Gp44-like_2nd"/>
    <property type="match status" value="1"/>
</dbReference>
<feature type="domain" description="Baseplate hub protein gp44/GpP-like C-terminal" evidence="2">
    <location>
        <begin position="265"/>
        <end position="350"/>
    </location>
</feature>
<evidence type="ECO:0000313" key="4">
    <source>
        <dbReference type="EMBL" id="QIB34742.1"/>
    </source>
</evidence>
<dbReference type="Gene3D" id="2.30.300.10">
    <property type="entry name" value="Baseplate protein-like domain - beta roll fold"/>
    <property type="match status" value="1"/>
</dbReference>
<name>A0A6P1YNW0_9HYPH</name>
<dbReference type="SUPFAM" id="SSF69279">
    <property type="entry name" value="Phage tail proteins"/>
    <property type="match status" value="2"/>
</dbReference>
<dbReference type="Gene3D" id="3.55.50.10">
    <property type="entry name" value="Baseplate protein-like domains"/>
    <property type="match status" value="1"/>
</dbReference>
<accession>A0A6P1YNW0</accession>
<organism evidence="4 5">
    <name type="scientific">Ancylobacter pratisalsi</name>
    <dbReference type="NCBI Taxonomy" id="1745854"/>
    <lineage>
        <taxon>Bacteria</taxon>
        <taxon>Pseudomonadati</taxon>
        <taxon>Pseudomonadota</taxon>
        <taxon>Alphaproteobacteria</taxon>
        <taxon>Hyphomicrobiales</taxon>
        <taxon>Xanthobacteraceae</taxon>
        <taxon>Ancylobacter</taxon>
    </lineage>
</organism>
<evidence type="ECO:0000313" key="5">
    <source>
        <dbReference type="Proteomes" id="UP000464751"/>
    </source>
</evidence>
<dbReference type="KEGG" id="apra:G3A50_14280"/>
<dbReference type="EMBL" id="CP048630">
    <property type="protein sequence ID" value="QIB34742.1"/>
    <property type="molecule type" value="Genomic_DNA"/>
</dbReference>
<dbReference type="InterPro" id="IPR053981">
    <property type="entry name" value="Gp44/GpP-like_2nd"/>
</dbReference>
<dbReference type="InterPro" id="IPR023399">
    <property type="entry name" value="Baseplate-like_2-layer_sand"/>
</dbReference>
<protein>
    <submittedName>
        <fullName evidence="4">Mu P family protein</fullName>
    </submittedName>
</protein>
<dbReference type="AlphaFoldDB" id="A0A6P1YNW0"/>